<proteinExistence type="predicted"/>
<feature type="domain" description="HTH tetR-type" evidence="3">
    <location>
        <begin position="18"/>
        <end position="78"/>
    </location>
</feature>
<evidence type="ECO:0000256" key="1">
    <source>
        <dbReference type="ARBA" id="ARBA00023125"/>
    </source>
</evidence>
<dbReference type="PRINTS" id="PR00455">
    <property type="entry name" value="HTHTETR"/>
</dbReference>
<feature type="DNA-binding region" description="H-T-H motif" evidence="2">
    <location>
        <begin position="41"/>
        <end position="60"/>
    </location>
</feature>
<dbReference type="PANTHER" id="PTHR30055">
    <property type="entry name" value="HTH-TYPE TRANSCRIPTIONAL REGULATOR RUTR"/>
    <property type="match status" value="1"/>
</dbReference>
<dbReference type="PANTHER" id="PTHR30055:SF232">
    <property type="entry name" value="TRANSCRIPTIONAL REGULATOR, TETR FAMILY"/>
    <property type="match status" value="1"/>
</dbReference>
<protein>
    <submittedName>
        <fullName evidence="4">TetR/AcrR family transcriptional regulator</fullName>
    </submittedName>
</protein>
<evidence type="ECO:0000259" key="3">
    <source>
        <dbReference type="PROSITE" id="PS50977"/>
    </source>
</evidence>
<dbReference type="InterPro" id="IPR050109">
    <property type="entry name" value="HTH-type_TetR-like_transc_reg"/>
</dbReference>
<evidence type="ECO:0000256" key="2">
    <source>
        <dbReference type="PROSITE-ProRule" id="PRU00335"/>
    </source>
</evidence>
<evidence type="ECO:0000313" key="4">
    <source>
        <dbReference type="EMBL" id="USS92160.1"/>
    </source>
</evidence>
<dbReference type="InterPro" id="IPR023772">
    <property type="entry name" value="DNA-bd_HTH_TetR-type_CS"/>
</dbReference>
<dbReference type="PROSITE" id="PS50977">
    <property type="entry name" value="HTH_TETR_2"/>
    <property type="match status" value="1"/>
</dbReference>
<dbReference type="PROSITE" id="PS01081">
    <property type="entry name" value="HTH_TETR_1"/>
    <property type="match status" value="1"/>
</dbReference>
<keyword evidence="1 2" id="KW-0238">DNA-binding</keyword>
<gene>
    <name evidence="4" type="ORF">M3M36_00655</name>
</gene>
<reference evidence="4" key="1">
    <citation type="submission" date="2022-05" db="EMBL/GenBank/DDBJ databases">
        <authorList>
            <person name="Oliphant S.A."/>
            <person name="Watson-Haigh N.S."/>
            <person name="Sumby K.M."/>
            <person name="Gardner J.M."/>
            <person name="Jiranek V."/>
        </authorList>
    </citation>
    <scope>NUCLEOTIDE SEQUENCE</scope>
    <source>
        <strain evidence="4">KI3_B9</strain>
    </source>
</reference>
<dbReference type="Gene3D" id="1.10.357.10">
    <property type="entry name" value="Tetracycline Repressor, domain 2"/>
    <property type="match status" value="1"/>
</dbReference>
<dbReference type="InterPro" id="IPR001647">
    <property type="entry name" value="HTH_TetR"/>
</dbReference>
<dbReference type="EMBL" id="CP097122">
    <property type="protein sequence ID" value="USS92160.1"/>
    <property type="molecule type" value="Genomic_DNA"/>
</dbReference>
<accession>A0ABY5C209</accession>
<dbReference type="Proteomes" id="UP001056093">
    <property type="component" value="Chromosome"/>
</dbReference>
<dbReference type="InterPro" id="IPR009057">
    <property type="entry name" value="Homeodomain-like_sf"/>
</dbReference>
<name>A0ABY5C209_9LACO</name>
<dbReference type="Pfam" id="PF00440">
    <property type="entry name" value="TetR_N"/>
    <property type="match status" value="1"/>
</dbReference>
<dbReference type="SUPFAM" id="SSF46689">
    <property type="entry name" value="Homeodomain-like"/>
    <property type="match status" value="1"/>
</dbReference>
<keyword evidence="5" id="KW-1185">Reference proteome</keyword>
<evidence type="ECO:0000313" key="5">
    <source>
        <dbReference type="Proteomes" id="UP001056093"/>
    </source>
</evidence>
<organism evidence="4 5">
    <name type="scientific">Fructobacillus americanaquae</name>
    <dbReference type="NCBI Taxonomy" id="2940302"/>
    <lineage>
        <taxon>Bacteria</taxon>
        <taxon>Bacillati</taxon>
        <taxon>Bacillota</taxon>
        <taxon>Bacilli</taxon>
        <taxon>Lactobacillales</taxon>
        <taxon>Lactobacillaceae</taxon>
        <taxon>Fructobacillus</taxon>
    </lineage>
</organism>
<dbReference type="RefSeq" id="WP_252773961.1">
    <property type="nucleotide sequence ID" value="NZ_CP097122.1"/>
</dbReference>
<sequence length="214" mass="24288">MDQIIQEFVKLSEEKKVPPSQKKVLQAAIQLFAGQGYASTSTAAITKEAGVSQAVIFKYFKNKEGLLDQILNLTIENLLPKYSDEFVAKLQDVAGHESFEEFLSFVLHDRFRFMDSNQDVLIILVAQLMVDETLMKKLENALTDKFWFLTKIIEELAGPDAKLSGQDILRLIASQMLLIFIEEKRMGLQLSGSTVEQRLEQTRQIILAGIYKIN</sequence>